<name>A0ABX1G2Q2_9MICC</name>
<organism evidence="2 3">
    <name type="scientific">Paeniglutamicibacter terrestris</name>
    <dbReference type="NCBI Taxonomy" id="2723403"/>
    <lineage>
        <taxon>Bacteria</taxon>
        <taxon>Bacillati</taxon>
        <taxon>Actinomycetota</taxon>
        <taxon>Actinomycetes</taxon>
        <taxon>Micrococcales</taxon>
        <taxon>Micrococcaceae</taxon>
        <taxon>Paeniglutamicibacter</taxon>
    </lineage>
</organism>
<proteinExistence type="predicted"/>
<sequence length="97" mass="10002">MAPPHWPMTAALVSTPGDGLDELDSGEVDTGELVSGEAVGELIWFGALDVVGPRWSVGETTLGAELSASPGPVEHPDKATATTASMIGVHVRFMLTC</sequence>
<accession>A0ABX1G2Q2</accession>
<dbReference type="RefSeq" id="WP_168151393.1">
    <property type="nucleotide sequence ID" value="NZ_JAAWVT010000002.1"/>
</dbReference>
<keyword evidence="3" id="KW-1185">Reference proteome</keyword>
<evidence type="ECO:0000313" key="3">
    <source>
        <dbReference type="Proteomes" id="UP000746595"/>
    </source>
</evidence>
<gene>
    <name evidence="2" type="ORF">HED64_07345</name>
</gene>
<dbReference type="Proteomes" id="UP000746595">
    <property type="component" value="Unassembled WGS sequence"/>
</dbReference>
<evidence type="ECO:0000256" key="1">
    <source>
        <dbReference type="SAM" id="MobiDB-lite"/>
    </source>
</evidence>
<evidence type="ECO:0000313" key="2">
    <source>
        <dbReference type="EMBL" id="NKG20526.1"/>
    </source>
</evidence>
<feature type="region of interest" description="Disordered" evidence="1">
    <location>
        <begin position="1"/>
        <end position="25"/>
    </location>
</feature>
<dbReference type="EMBL" id="JAAWVT010000002">
    <property type="protein sequence ID" value="NKG20526.1"/>
    <property type="molecule type" value="Genomic_DNA"/>
</dbReference>
<protein>
    <submittedName>
        <fullName evidence="2">Uncharacterized protein</fullName>
    </submittedName>
</protein>
<comment type="caution">
    <text evidence="2">The sequence shown here is derived from an EMBL/GenBank/DDBJ whole genome shotgun (WGS) entry which is preliminary data.</text>
</comment>
<reference evidence="2 3" key="1">
    <citation type="submission" date="2020-04" db="EMBL/GenBank/DDBJ databases">
        <title>Paeniglutamicibacter sp. ANT13_2, a novel actinomycete isolated from sediment in Antarctica.</title>
        <authorList>
            <person name="Sakdapetsiri C."/>
            <person name="Pinyakong O."/>
        </authorList>
    </citation>
    <scope>NUCLEOTIDE SEQUENCE [LARGE SCALE GENOMIC DNA]</scope>
    <source>
        <strain evidence="2 3">ANT13_2</strain>
    </source>
</reference>